<evidence type="ECO:0000313" key="2">
    <source>
        <dbReference type="Proteomes" id="UP001152087"/>
    </source>
</evidence>
<keyword evidence="2" id="KW-1185">Reference proteome</keyword>
<dbReference type="AlphaFoldDB" id="A0A9W8URR3"/>
<protein>
    <submittedName>
        <fullName evidence="1">Uncharacterized protein</fullName>
    </submittedName>
</protein>
<name>A0A9W8URR3_9HYPO</name>
<organism evidence="1 2">
    <name type="scientific">Fusarium falciforme</name>
    <dbReference type="NCBI Taxonomy" id="195108"/>
    <lineage>
        <taxon>Eukaryota</taxon>
        <taxon>Fungi</taxon>
        <taxon>Dikarya</taxon>
        <taxon>Ascomycota</taxon>
        <taxon>Pezizomycotina</taxon>
        <taxon>Sordariomycetes</taxon>
        <taxon>Hypocreomycetidae</taxon>
        <taxon>Hypocreales</taxon>
        <taxon>Nectriaceae</taxon>
        <taxon>Fusarium</taxon>
        <taxon>Fusarium solani species complex</taxon>
    </lineage>
</organism>
<evidence type="ECO:0000313" key="1">
    <source>
        <dbReference type="EMBL" id="KAJ4176100.1"/>
    </source>
</evidence>
<gene>
    <name evidence="1" type="ORF">NW755_014606</name>
</gene>
<proteinExistence type="predicted"/>
<reference evidence="1" key="1">
    <citation type="submission" date="2022-09" db="EMBL/GenBank/DDBJ databases">
        <title>Fusarium specimens isolated from Avocado Roots.</title>
        <authorList>
            <person name="Stajich J."/>
            <person name="Roper C."/>
            <person name="Heimlech-Rivalta G."/>
        </authorList>
    </citation>
    <scope>NUCLEOTIDE SEQUENCE</scope>
    <source>
        <strain evidence="1">A02</strain>
    </source>
</reference>
<sequence length="354" mass="38582">MAQPEPLTVEQAAGISAFIQELSIKAEGGKPADEETLALRMLAAEHASPDYDLSKIHSSSLGSDGPVAASADGDDKFDKLAALMMGDTKPPAEQVANGQVPKPPPVVLLPDYSDASLASNYATLQDANSVIQLYSNLMQVQQKPDGFDITKDAPAAFNFQAQTAYNAMSGPLAGFFNFDTGRSQTISNTVNKSDIHNFFIGTVFGNFGFSPETKKQLDDQLTSFVDALSKIAPGNAANIVFSLRLCMVPRTNVTGDTDNPTYIYQPQIFLLRMSFDANTFYQSTSKNSGVDKINFNFTLTVTKFSLNVRKFEQNRTRFDQMFQLVTNNNLDLSTYSKQLNKQVQTNESNPGAGK</sequence>
<dbReference type="Proteomes" id="UP001152087">
    <property type="component" value="Unassembled WGS sequence"/>
</dbReference>
<dbReference type="EMBL" id="JAOQAV010000235">
    <property type="protein sequence ID" value="KAJ4176100.1"/>
    <property type="molecule type" value="Genomic_DNA"/>
</dbReference>
<comment type="caution">
    <text evidence="1">The sequence shown here is derived from an EMBL/GenBank/DDBJ whole genome shotgun (WGS) entry which is preliminary data.</text>
</comment>
<accession>A0A9W8URR3</accession>